<feature type="region of interest" description="Disordered" evidence="2">
    <location>
        <begin position="1022"/>
        <end position="1041"/>
    </location>
</feature>
<dbReference type="Gene3D" id="2.180.10.10">
    <property type="entry name" value="RHS repeat-associated core"/>
    <property type="match status" value="2"/>
</dbReference>
<dbReference type="RefSeq" id="WP_311677054.1">
    <property type="nucleotide sequence ID" value="NZ_JAVRER010000017.1"/>
</dbReference>
<dbReference type="InterPro" id="IPR006530">
    <property type="entry name" value="YD"/>
</dbReference>
<dbReference type="Pfam" id="PF07591">
    <property type="entry name" value="PT-HINT"/>
    <property type="match status" value="1"/>
</dbReference>
<comment type="caution">
    <text evidence="5">The sequence shown here is derived from an EMBL/GenBank/DDBJ whole genome shotgun (WGS) entry which is preliminary data.</text>
</comment>
<evidence type="ECO:0000313" key="5">
    <source>
        <dbReference type="EMBL" id="MDT0416461.1"/>
    </source>
</evidence>
<name>A0ABD5E4V4_9ACTN</name>
<feature type="compositionally biased region" description="Polar residues" evidence="2">
    <location>
        <begin position="1847"/>
        <end position="1856"/>
    </location>
</feature>
<evidence type="ECO:0000256" key="3">
    <source>
        <dbReference type="SAM" id="SignalP"/>
    </source>
</evidence>
<feature type="signal peptide" evidence="3">
    <location>
        <begin position="1"/>
        <end position="21"/>
    </location>
</feature>
<dbReference type="InterPro" id="IPR029501">
    <property type="entry name" value="EndoU_bac"/>
</dbReference>
<feature type="region of interest" description="Disordered" evidence="2">
    <location>
        <begin position="1847"/>
        <end position="1887"/>
    </location>
</feature>
<evidence type="ECO:0000313" key="6">
    <source>
        <dbReference type="Proteomes" id="UP001183607"/>
    </source>
</evidence>
<dbReference type="NCBIfam" id="TIGR01643">
    <property type="entry name" value="YD_repeat_2x"/>
    <property type="match status" value="2"/>
</dbReference>
<organism evidence="5 6">
    <name type="scientific">Streptomyces evansiae</name>
    <dbReference type="NCBI Taxonomy" id="3075535"/>
    <lineage>
        <taxon>Bacteria</taxon>
        <taxon>Bacillati</taxon>
        <taxon>Actinomycetota</taxon>
        <taxon>Actinomycetes</taxon>
        <taxon>Kitasatosporales</taxon>
        <taxon>Streptomycetaceae</taxon>
        <taxon>Streptomyces</taxon>
    </lineage>
</organism>
<dbReference type="InterPro" id="IPR003587">
    <property type="entry name" value="Hint_dom_N"/>
</dbReference>
<dbReference type="InterPro" id="IPR056823">
    <property type="entry name" value="TEN-like_YD-shell"/>
</dbReference>
<feature type="region of interest" description="Disordered" evidence="2">
    <location>
        <begin position="1909"/>
        <end position="1931"/>
    </location>
</feature>
<dbReference type="CDD" id="cd00081">
    <property type="entry name" value="Hint"/>
    <property type="match status" value="1"/>
</dbReference>
<feature type="region of interest" description="Disordered" evidence="2">
    <location>
        <begin position="15"/>
        <end position="67"/>
    </location>
</feature>
<feature type="region of interest" description="Disordered" evidence="2">
    <location>
        <begin position="1634"/>
        <end position="1674"/>
    </location>
</feature>
<dbReference type="PROSITE" id="PS50817">
    <property type="entry name" value="INTEIN_N_TER"/>
    <property type="match status" value="1"/>
</dbReference>
<feature type="region of interest" description="Disordered" evidence="2">
    <location>
        <begin position="1316"/>
        <end position="1335"/>
    </location>
</feature>
<dbReference type="PANTHER" id="PTHR32305:SF17">
    <property type="entry name" value="TRNA NUCLEASE WAPA"/>
    <property type="match status" value="1"/>
</dbReference>
<proteinExistence type="predicted"/>
<evidence type="ECO:0000259" key="4">
    <source>
        <dbReference type="SMART" id="SM00306"/>
    </source>
</evidence>
<dbReference type="Pfam" id="PF25023">
    <property type="entry name" value="TEN_YD-shell"/>
    <property type="match status" value="1"/>
</dbReference>
<feature type="chain" id="PRO_5044769655" evidence="3">
    <location>
        <begin position="22"/>
        <end position="2310"/>
    </location>
</feature>
<dbReference type="EMBL" id="JAVRER010000017">
    <property type="protein sequence ID" value="MDT0416461.1"/>
    <property type="molecule type" value="Genomic_DNA"/>
</dbReference>
<dbReference type="InterPro" id="IPR050708">
    <property type="entry name" value="T6SS_VgrG/RHS"/>
</dbReference>
<feature type="compositionally biased region" description="Basic and acidic residues" evidence="2">
    <location>
        <begin position="1655"/>
        <end position="1674"/>
    </location>
</feature>
<dbReference type="NCBIfam" id="TIGR03696">
    <property type="entry name" value="Rhs_assc_core"/>
    <property type="match status" value="1"/>
</dbReference>
<keyword evidence="1" id="KW-0677">Repeat</keyword>
<evidence type="ECO:0000256" key="1">
    <source>
        <dbReference type="ARBA" id="ARBA00022737"/>
    </source>
</evidence>
<dbReference type="InterPro" id="IPR036844">
    <property type="entry name" value="Hint_dom_sf"/>
</dbReference>
<gene>
    <name evidence="5" type="ORF">RM574_13290</name>
</gene>
<dbReference type="InterPro" id="IPR022385">
    <property type="entry name" value="Rhs_assc_core"/>
</dbReference>
<feature type="compositionally biased region" description="Basic and acidic residues" evidence="2">
    <location>
        <begin position="34"/>
        <end position="53"/>
    </location>
</feature>
<accession>A0ABD5E4V4</accession>
<feature type="compositionally biased region" description="Polar residues" evidence="2">
    <location>
        <begin position="1032"/>
        <end position="1041"/>
    </location>
</feature>
<dbReference type="InterPro" id="IPR006141">
    <property type="entry name" value="Intein_N"/>
</dbReference>
<dbReference type="Pfam" id="PF14436">
    <property type="entry name" value="EndoU_bacteria"/>
    <property type="match status" value="1"/>
</dbReference>
<evidence type="ECO:0000256" key="2">
    <source>
        <dbReference type="SAM" id="MobiDB-lite"/>
    </source>
</evidence>
<sequence>MLLSGALAAGLIQAAASPAQAAPDPAAAQVSTDRPVEGERGSVAEPRGKDKIPAHPKTPAHSWPKAERHAVDVDAAGGTGTKHLRRAGTSPISLAPAAPAAVAKARTAAKADTTATPAEGTVETEVISRARTERAGVKGLLFTLAPRAGEGAGSDKASAVSVGVDYSSFAGAYGGSYASRLHLVSYPACVLTSPEKDTCRTATPVASRNDTAAKSVSAAAVPLSASGPIVLAAEADAGGEKGDYKATSLSDAASWNTNLNSGDFSWTYDFTTPAVPGGLAPSLNLGYSSGSIDGRTSNTNNQSSFIGDGFDLSTGSIERRYKPCADDGEKKNADGARPGDQCWAYDNAFLSFNGKGGELVPTGADSFKLQQDDGTRIDRLHDTGLANGDADGEYWRLTTPDGTRYYYGYNRLPGYTSGNEVTNSVWTVPVFGNNAGEPCHKDDFASSYCAQGWRWNLDYVVDPHGNAMTYHYTKEANSYGRNLKADDNTTYTRGGYLDRIDYGLKSDKIYGAKPLAQVVFSTAERCLPQSGVTCEASTIKDKSTYWYDTPWDLNCDSGAKCDQGRLSPSFWTRKRLTGISTQVLKSDGTYGKVDSWALTHKWGMADTDYQLLLDSIQHTGQAASPAITLPKTTFAYDQLANRLDKTGDGYAPFIKSRLSTIDGETGSHVEVLYSEPSCDASALPKPETNTTRCYPVYLDQDPDSTTTEVQWFNKYVTTQVTASDRTGGAVDMVTRYEYLGPAAWHYNDSDGLTRKKYRTWDQWRGYGQTRVLAGGSDGMKSQADTYFLRGMDGDRKDTTGGTKAISVALGSGEGDAITDLDAYAGFTYKTVTYDKPGGKVLAKTITRPWHHETAQKVRDWGTVTANLMATAEAVEWTSLDDGAGAKWRTKKLETTYDTVAGRPVKVNDLGDTSTSDDDICALTTYTANGDNNVLAYPARVETLSKACTATIDRTKDVVSDVRTAYDGGAYGAAPTKGDATRVATLKSYAGTKATYLEGEATYDAYGRVLTATDLSANVTVDGTGTPARSARTDGQTTTTVYTPAAGFPTQIKTTSPPAKAGDASTSLTTSQALDPLRGLPVTSTNANGVDSYTEYDALGRTTKMWVPGRHRTDRPDYAYTYEIAEGKPTAVSQVTLNNAGGPTRPSYTFYDGLLRPRQTQSPGPKGGMIVSDTFYDERGLVEKSFDSYYTTGSPSSILFSPGEALTVEAQTHTVYDGLGRATQSQLLAGNADHSTVVSTTKSIYGGDRTTVIPPAGATATTTINDARGRTTELRQLKTRDINAAFDTTRYSYDARGQLSKVTDPAGNSWTYTYDQLGRQTSSTDPDKGTNTTVYDDRNQIDHTTDARKTSLYYAYDGLGRQTELREGTATGTVRAQWAYDSLQYGKGQLTQSTRVDNGNKYTSQVLKYDAQGRATQSAVTIPSVKGEEGLAGTYRSLTTYLPSGLVSSTSYPVAGSLSTASVVNTYDDDLLWPKTVGTAGVQAALTHNEVGQLDTLTVGPTGSSTTNTQIKNTYEHGTRRLANQTVQRNQQPGVDRSATYHYDEAGNITSVADVSRTGTDNQCYIYDYLGRLTEAWAQGTTTCAGSPAVATLGGPAPYWQTFKYDETGNRKTQIQHTASEQGLADTTTDYTYPAPGDTRPHTLTSAKTTGPAGQRLDEYHYDDAGNTDKRPGQTLRWDAEDHLASVTDDDGKTTSYLYDAGGNRLIARTPTETTLYLGSTELTLAKDATKAKATRYTDLGGVTAIQADDGTISYTIPDHQGTGQLAVQANSLAVQQRRTTPFGQPRGTTPDNWPGTKGFVGGTDDTEETGLQHLGAREYDPQTGRFISVDPIMDLTDPQQINGYTYSNNNPVTHSDPSGEWLDDGTGHSEPHPKQTGKPRTGVGIPRGGLTKGGGGCYYCSHIYGQAPQKGLPRADQPVGKGELHPMPELPELDSAEDRQTMLMSWEEYGSHIRGTGFWDTPTGAGDKTIDNRSSYACYGAEACKQAWTVWLNTHDFDKAYQVAKSYCREHAKKCGVAEGAQDSMRDAVEAIPILLSDGLGRIAKGIGKPGPCHSFTEGTQVELANGETRQIQDVKVGDEVLATDPETGKTHKRRVIAAIITNDDKEFTRLTIRAAGEEDEITSTDNHPFWSPNRHAWVDAANLVAGDTLITPTGSSVQVVETRHYQRTQPTYDLTVDRTHTYYVLAGQTPVLVHNSNCAGAGRDLIGGQEQFHIIHGDRTGGGHKWPGQPGKTVFPRGWDTDKILDSIADVATSPNSVRTQQTGRAGALHTRNGDPSRWKVEGVVDGVNIRVIYEPATDRIVTGFPYQP</sequence>
<dbReference type="PANTHER" id="PTHR32305">
    <property type="match status" value="1"/>
</dbReference>
<dbReference type="InterPro" id="IPR031325">
    <property type="entry name" value="RHS_repeat"/>
</dbReference>
<feature type="compositionally biased region" description="Polar residues" evidence="2">
    <location>
        <begin position="1316"/>
        <end position="1333"/>
    </location>
</feature>
<protein>
    <submittedName>
        <fullName evidence="5">Polymorphic toxin-type HINT domain-containing protein</fullName>
    </submittedName>
</protein>
<dbReference type="SUPFAM" id="SSF51294">
    <property type="entry name" value="Hedgehog/intein (Hint) domain"/>
    <property type="match status" value="1"/>
</dbReference>
<dbReference type="SMART" id="SM00306">
    <property type="entry name" value="HintN"/>
    <property type="match status" value="1"/>
</dbReference>
<dbReference type="Pfam" id="PF05593">
    <property type="entry name" value="RHS_repeat"/>
    <property type="match status" value="1"/>
</dbReference>
<feature type="compositionally biased region" description="Low complexity" evidence="2">
    <location>
        <begin position="15"/>
        <end position="29"/>
    </location>
</feature>
<dbReference type="Gene3D" id="2.170.16.10">
    <property type="entry name" value="Hedgehog/Intein (Hint) domain"/>
    <property type="match status" value="1"/>
</dbReference>
<reference evidence="6" key="1">
    <citation type="submission" date="2023-07" db="EMBL/GenBank/DDBJ databases">
        <title>30 novel species of actinomycetes from the DSMZ collection.</title>
        <authorList>
            <person name="Nouioui I."/>
        </authorList>
    </citation>
    <scope>NUCLEOTIDE SEQUENCE [LARGE SCALE GENOMIC DNA]</scope>
    <source>
        <strain evidence="6">DSM 41982</strain>
    </source>
</reference>
<dbReference type="Proteomes" id="UP001183607">
    <property type="component" value="Unassembled WGS sequence"/>
</dbReference>
<feature type="domain" description="Hint" evidence="4">
    <location>
        <begin position="2053"/>
        <end position="2154"/>
    </location>
</feature>
<dbReference type="InterPro" id="IPR030934">
    <property type="entry name" value="Intein_C"/>
</dbReference>
<keyword evidence="3" id="KW-0732">Signal</keyword>
<dbReference type="NCBIfam" id="TIGR01443">
    <property type="entry name" value="intein_Cterm"/>
    <property type="match status" value="1"/>
</dbReference>
<dbReference type="PROSITE" id="PS50818">
    <property type="entry name" value="INTEIN_C_TER"/>
    <property type="match status" value="1"/>
</dbReference>